<evidence type="ECO:0000256" key="1">
    <source>
        <dbReference type="SAM" id="Phobius"/>
    </source>
</evidence>
<keyword evidence="1" id="KW-0472">Membrane</keyword>
<protein>
    <submittedName>
        <fullName evidence="2">Uncharacterized protein</fullName>
    </submittedName>
</protein>
<evidence type="ECO:0000313" key="2">
    <source>
        <dbReference type="EMBL" id="DAD23772.1"/>
    </source>
</evidence>
<organism evidence="2 3">
    <name type="scientific">Nelumbo nucifera</name>
    <name type="common">Sacred lotus</name>
    <dbReference type="NCBI Taxonomy" id="4432"/>
    <lineage>
        <taxon>Eukaryota</taxon>
        <taxon>Viridiplantae</taxon>
        <taxon>Streptophyta</taxon>
        <taxon>Embryophyta</taxon>
        <taxon>Tracheophyta</taxon>
        <taxon>Spermatophyta</taxon>
        <taxon>Magnoliopsida</taxon>
        <taxon>Proteales</taxon>
        <taxon>Nelumbonaceae</taxon>
        <taxon>Nelumbo</taxon>
    </lineage>
</organism>
<feature type="transmembrane region" description="Helical" evidence="1">
    <location>
        <begin position="30"/>
        <end position="51"/>
    </location>
</feature>
<keyword evidence="3" id="KW-1185">Reference proteome</keyword>
<keyword evidence="1" id="KW-1133">Transmembrane helix</keyword>
<comment type="caution">
    <text evidence="2">The sequence shown here is derived from an EMBL/GenBank/DDBJ whole genome shotgun (WGS) entry which is preliminary data.</text>
</comment>
<dbReference type="EMBL" id="DUZY01000001">
    <property type="protein sequence ID" value="DAD23772.1"/>
    <property type="molecule type" value="Genomic_DNA"/>
</dbReference>
<keyword evidence="1" id="KW-0812">Transmembrane</keyword>
<reference evidence="2 3" key="1">
    <citation type="journal article" date="2020" name="Mol. Biol. Evol.">
        <title>Distinct Expression and Methylation Patterns for Genes with Different Fates following a Single Whole-Genome Duplication in Flowering Plants.</title>
        <authorList>
            <person name="Shi T."/>
            <person name="Rahmani R.S."/>
            <person name="Gugger P.F."/>
            <person name="Wang M."/>
            <person name="Li H."/>
            <person name="Zhang Y."/>
            <person name="Li Z."/>
            <person name="Wang Q."/>
            <person name="Van de Peer Y."/>
            <person name="Marchal K."/>
            <person name="Chen J."/>
        </authorList>
    </citation>
    <scope>NUCLEOTIDE SEQUENCE [LARGE SCALE GENOMIC DNA]</scope>
    <source>
        <tissue evidence="2">Leaf</tissue>
    </source>
</reference>
<evidence type="ECO:0000313" key="3">
    <source>
        <dbReference type="Proteomes" id="UP000607653"/>
    </source>
</evidence>
<accession>A0A822XUW1</accession>
<gene>
    <name evidence="2" type="ORF">HUJ06_025235</name>
</gene>
<dbReference type="AlphaFoldDB" id="A0A822XUW1"/>
<sequence>MVYYELVLVEKTLDCNSKGALVYDVLGNRILLFPLVLEILGFFYRFFSVFISMHIWEWRHQTCELFN</sequence>
<proteinExistence type="predicted"/>
<dbReference type="Proteomes" id="UP000607653">
    <property type="component" value="Unassembled WGS sequence"/>
</dbReference>
<name>A0A822XUW1_NELNU</name>